<proteinExistence type="predicted"/>
<protein>
    <submittedName>
        <fullName evidence="2">Uncharacterized protein</fullName>
    </submittedName>
</protein>
<gene>
    <name evidence="2" type="ORF">FIBSPDRAFT_984471</name>
</gene>
<feature type="signal peptide" evidence="1">
    <location>
        <begin position="1"/>
        <end position="24"/>
    </location>
</feature>
<reference evidence="2 3" key="1">
    <citation type="journal article" date="2016" name="Mol. Biol. Evol.">
        <title>Comparative Genomics of Early-Diverging Mushroom-Forming Fungi Provides Insights into the Origins of Lignocellulose Decay Capabilities.</title>
        <authorList>
            <person name="Nagy L.G."/>
            <person name="Riley R."/>
            <person name="Tritt A."/>
            <person name="Adam C."/>
            <person name="Daum C."/>
            <person name="Floudas D."/>
            <person name="Sun H."/>
            <person name="Yadav J.S."/>
            <person name="Pangilinan J."/>
            <person name="Larsson K.H."/>
            <person name="Matsuura K."/>
            <person name="Barry K."/>
            <person name="Labutti K."/>
            <person name="Kuo R."/>
            <person name="Ohm R.A."/>
            <person name="Bhattacharya S.S."/>
            <person name="Shirouzu T."/>
            <person name="Yoshinaga Y."/>
            <person name="Martin F.M."/>
            <person name="Grigoriev I.V."/>
            <person name="Hibbett D.S."/>
        </authorList>
    </citation>
    <scope>NUCLEOTIDE SEQUENCE [LARGE SCALE GENOMIC DNA]</scope>
    <source>
        <strain evidence="2 3">CBS 109695</strain>
    </source>
</reference>
<dbReference type="EMBL" id="KV417643">
    <property type="protein sequence ID" value="KZP12683.1"/>
    <property type="molecule type" value="Genomic_DNA"/>
</dbReference>
<evidence type="ECO:0000313" key="2">
    <source>
        <dbReference type="EMBL" id="KZP12683.1"/>
    </source>
</evidence>
<feature type="chain" id="PRO_5007871215" evidence="1">
    <location>
        <begin position="25"/>
        <end position="620"/>
    </location>
</feature>
<dbReference type="Proteomes" id="UP000076532">
    <property type="component" value="Unassembled WGS sequence"/>
</dbReference>
<evidence type="ECO:0000313" key="3">
    <source>
        <dbReference type="Proteomes" id="UP000076532"/>
    </source>
</evidence>
<keyword evidence="3" id="KW-1185">Reference proteome</keyword>
<name>A0A166BIU5_9AGAM</name>
<organism evidence="2 3">
    <name type="scientific">Athelia psychrophila</name>
    <dbReference type="NCBI Taxonomy" id="1759441"/>
    <lineage>
        <taxon>Eukaryota</taxon>
        <taxon>Fungi</taxon>
        <taxon>Dikarya</taxon>
        <taxon>Basidiomycota</taxon>
        <taxon>Agaricomycotina</taxon>
        <taxon>Agaricomycetes</taxon>
        <taxon>Agaricomycetidae</taxon>
        <taxon>Atheliales</taxon>
        <taxon>Atheliaceae</taxon>
        <taxon>Athelia</taxon>
    </lineage>
</organism>
<dbReference type="AlphaFoldDB" id="A0A166BIU5"/>
<evidence type="ECO:0000256" key="1">
    <source>
        <dbReference type="SAM" id="SignalP"/>
    </source>
</evidence>
<accession>A0A166BIU5</accession>
<keyword evidence="1" id="KW-0732">Signal</keyword>
<sequence>MPARQPCLCLPMLLFVQSLGPLVSHYLYRFGWSNSTSSFWNPQAASSVPRVQYSAAIPSIRPRRAESSAARYLSLRMRMRYRARLGAEIRCRMLNRSGCPILPRHSPFAARRGTETRQADYRVSGSFVGAFYCGRPGASRNHNALGSRYFTGSRPHLDQYRHGVLPIRTQSAALCEAAIRSWGKPPGCWLLGSSNHHPAQKAHFGVGAQAAPESASYDQLQIPPLLSLNQRLDRGVARHCFTWLITSNAYASAHPRSGRIVVLRSLWLAGISERCATCESAFCEKAIGVRPLRTRAGTRAQLDIVLETVDLSVYVAFRRGDDPPTTVLRFGELSRNQEHQLESREPRLDSTRSWALNTAQSAQRRHSACLLFSTWVLSKANCIANLITLFGNGHHGDSSPTGLAGSPIHELARAHAEASVRSWSVQTQLDIWNVGATFNFRLRQIWGCHGDLAVGAWAARGRARAALASEHQHQKFFHSNRNRNCNVQVVPVTFVSLCRRTTSQPYLDVAPNTDTTCHESCPHLNAKNNVESYDPARFPSIIINDPLPWAPLAKYTVYGPVSARIMSGSSFKLSSALASPKPKLEVNCGLALARAVDALPLGYSEDLTAIDHYAQVLEYN</sequence>